<feature type="signal peptide" evidence="1">
    <location>
        <begin position="1"/>
        <end position="25"/>
    </location>
</feature>
<reference evidence="2 3" key="1">
    <citation type="submission" date="2016-10" db="EMBL/GenBank/DDBJ databases">
        <title>Comparative genomics of Bacillus thuringiensis reveals a path to pathogens against multiple invertebrate hosts.</title>
        <authorList>
            <person name="Zheng J."/>
            <person name="Gao Q."/>
            <person name="Liu H."/>
            <person name="Peng D."/>
            <person name="Ruan L."/>
            <person name="Sun M."/>
        </authorList>
    </citation>
    <scope>NUCLEOTIDE SEQUENCE [LARGE SCALE GENOMIC DNA]</scope>
    <source>
        <strain evidence="2">BGSC 4I4</strain>
    </source>
</reference>
<gene>
    <name evidence="2" type="ORF">BK754_14980</name>
</gene>
<evidence type="ECO:0000313" key="3">
    <source>
        <dbReference type="Proteomes" id="UP000194882"/>
    </source>
</evidence>
<keyword evidence="1" id="KW-0732">Signal</keyword>
<dbReference type="Proteomes" id="UP000194882">
    <property type="component" value="Unassembled WGS sequence"/>
</dbReference>
<organism evidence="2 3">
    <name type="scientific">Bacillus thuringiensis serovar subtoxicus</name>
    <dbReference type="NCBI Taxonomy" id="475791"/>
    <lineage>
        <taxon>Bacteria</taxon>
        <taxon>Bacillati</taxon>
        <taxon>Bacillota</taxon>
        <taxon>Bacilli</taxon>
        <taxon>Bacillales</taxon>
        <taxon>Bacillaceae</taxon>
        <taxon>Bacillus</taxon>
        <taxon>Bacillus cereus group</taxon>
    </lineage>
</organism>
<comment type="caution">
    <text evidence="2">The sequence shown here is derived from an EMBL/GenBank/DDBJ whole genome shotgun (WGS) entry which is preliminary data.</text>
</comment>
<sequence length="96" mass="10418">MFKKLVVGALAAGIVLTGGIGAASAEELTSTKKAESLNVTCGEIYELNDGLYAKYVCHPSGVYANSFEEPTKYGKMKWYLKNIIDGKGYYQGRVVK</sequence>
<dbReference type="EMBL" id="NFDT01000107">
    <property type="protein sequence ID" value="OTY94923.1"/>
    <property type="molecule type" value="Genomic_DNA"/>
</dbReference>
<dbReference type="AlphaFoldDB" id="A0A9X6IL48"/>
<accession>A0A9X6IL48</accession>
<feature type="chain" id="PRO_5040838096" evidence="1">
    <location>
        <begin position="26"/>
        <end position="96"/>
    </location>
</feature>
<evidence type="ECO:0000256" key="1">
    <source>
        <dbReference type="SAM" id="SignalP"/>
    </source>
</evidence>
<proteinExistence type="predicted"/>
<dbReference type="RefSeq" id="WP_000473808.1">
    <property type="nucleotide sequence ID" value="NZ_NFDT01000107.1"/>
</dbReference>
<protein>
    <submittedName>
        <fullName evidence="2">Uncharacterized protein</fullName>
    </submittedName>
</protein>
<name>A0A9X6IL48_BACTU</name>
<evidence type="ECO:0000313" key="2">
    <source>
        <dbReference type="EMBL" id="OTY94923.1"/>
    </source>
</evidence>